<dbReference type="EMBL" id="JABELX010000014">
    <property type="protein sequence ID" value="NNH74480.1"/>
    <property type="molecule type" value="Genomic_DNA"/>
</dbReference>
<dbReference type="Proteomes" id="UP000586827">
    <property type="component" value="Unassembled WGS sequence"/>
</dbReference>
<protein>
    <recommendedName>
        <fullName evidence="1">DUF6745 domain-containing protein</fullName>
    </recommendedName>
</protein>
<sequence>MGLSTEPADRDGAEGAIAELYRLLGEPPPEIVWVPSPTAAVEILRSDSHGPPEGFGLLPDGRLPREWPFLQRFSASKVDSRQRLLAQSEPDEHFWSPRGVLGVLFPDRGWATLPPSELLEAGAPPRWILDVRVRRPLEDSLRANMYRHLRDTFLNDIGDRARVARFDQYDIWTTGFHQLLRTAGLLRCRGDDAHQLDQWAILARSAGWWWPGQHRCVISERPIAVHTEPQPGALYGEVRLHNPDDRAVEFSDGTGIFALHGIRVPDWVMATPTVDEILAERSVEVRRAAIERLGWDSYIEQAELTLVSAAADPGNPGAELRLYDVPSRHWGFDTRVVLVVNGSRERDGTRRRYGINVPAGIDDPLAAVGWSYGLDGSQYAQLLRRT</sequence>
<organism evidence="2 3">
    <name type="scientific">Nocardia uniformis</name>
    <dbReference type="NCBI Taxonomy" id="53432"/>
    <lineage>
        <taxon>Bacteria</taxon>
        <taxon>Bacillati</taxon>
        <taxon>Actinomycetota</taxon>
        <taxon>Actinomycetes</taxon>
        <taxon>Mycobacteriales</taxon>
        <taxon>Nocardiaceae</taxon>
        <taxon>Nocardia</taxon>
    </lineage>
</organism>
<gene>
    <name evidence="2" type="ORF">HLB23_32320</name>
</gene>
<evidence type="ECO:0000313" key="2">
    <source>
        <dbReference type="EMBL" id="NNH74480.1"/>
    </source>
</evidence>
<dbReference type="RefSeq" id="WP_157551908.1">
    <property type="nucleotide sequence ID" value="NZ_JABELX010000014.1"/>
</dbReference>
<dbReference type="Pfam" id="PF20530">
    <property type="entry name" value="DUF6745"/>
    <property type="match status" value="1"/>
</dbReference>
<accession>A0A849CDE8</accession>
<keyword evidence="3" id="KW-1185">Reference proteome</keyword>
<dbReference type="InterPro" id="IPR046633">
    <property type="entry name" value="DUF6745"/>
</dbReference>
<feature type="domain" description="DUF6745" evidence="1">
    <location>
        <begin position="190"/>
        <end position="381"/>
    </location>
</feature>
<reference evidence="2 3" key="1">
    <citation type="submission" date="2020-05" db="EMBL/GenBank/DDBJ databases">
        <title>MicrobeNet Type strains.</title>
        <authorList>
            <person name="Nicholson A.C."/>
        </authorList>
    </citation>
    <scope>NUCLEOTIDE SEQUENCE [LARGE SCALE GENOMIC DNA]</scope>
    <source>
        <strain evidence="2 3">JCM 3224</strain>
    </source>
</reference>
<name>A0A849CDE8_9NOCA</name>
<evidence type="ECO:0000313" key="3">
    <source>
        <dbReference type="Proteomes" id="UP000586827"/>
    </source>
</evidence>
<comment type="caution">
    <text evidence="2">The sequence shown here is derived from an EMBL/GenBank/DDBJ whole genome shotgun (WGS) entry which is preliminary data.</text>
</comment>
<proteinExistence type="predicted"/>
<evidence type="ECO:0000259" key="1">
    <source>
        <dbReference type="Pfam" id="PF20530"/>
    </source>
</evidence>
<dbReference type="AlphaFoldDB" id="A0A849CDE8"/>